<dbReference type="PROSITE" id="PS00409">
    <property type="entry name" value="PROKAR_NTER_METHYL"/>
    <property type="match status" value="1"/>
</dbReference>
<evidence type="ECO:0000256" key="4">
    <source>
        <dbReference type="ARBA" id="ARBA00022989"/>
    </source>
</evidence>
<evidence type="ECO:0000313" key="7">
    <source>
        <dbReference type="EMBL" id="OGZ71399.1"/>
    </source>
</evidence>
<evidence type="ECO:0000256" key="3">
    <source>
        <dbReference type="ARBA" id="ARBA00022692"/>
    </source>
</evidence>
<keyword evidence="2" id="KW-0488">Methylation</keyword>
<dbReference type="InterPro" id="IPR012902">
    <property type="entry name" value="N_methyl_site"/>
</dbReference>
<proteinExistence type="predicted"/>
<dbReference type="InterPro" id="IPR000983">
    <property type="entry name" value="Bac_GSPG_pilin"/>
</dbReference>
<dbReference type="PRINTS" id="PR00813">
    <property type="entry name" value="BCTERIALGSPG"/>
</dbReference>
<dbReference type="GO" id="GO:0015627">
    <property type="term" value="C:type II protein secretion system complex"/>
    <property type="evidence" value="ECO:0007669"/>
    <property type="project" value="InterPro"/>
</dbReference>
<dbReference type="InterPro" id="IPR045584">
    <property type="entry name" value="Pilin-like"/>
</dbReference>
<dbReference type="PANTHER" id="PTHR30093">
    <property type="entry name" value="GENERAL SECRETION PATHWAY PROTEIN G"/>
    <property type="match status" value="1"/>
</dbReference>
<feature type="transmembrane region" description="Helical" evidence="6">
    <location>
        <begin position="14"/>
        <end position="35"/>
    </location>
</feature>
<gene>
    <name evidence="7" type="ORF">A2904_01890</name>
</gene>
<reference evidence="7 8" key="1">
    <citation type="journal article" date="2016" name="Nat. Commun.">
        <title>Thousands of microbial genomes shed light on interconnected biogeochemical processes in an aquifer system.</title>
        <authorList>
            <person name="Anantharaman K."/>
            <person name="Brown C.T."/>
            <person name="Hug L.A."/>
            <person name="Sharon I."/>
            <person name="Castelle C.J."/>
            <person name="Probst A.J."/>
            <person name="Thomas B.C."/>
            <person name="Singh A."/>
            <person name="Wilkins M.J."/>
            <person name="Karaoz U."/>
            <person name="Brodie E.L."/>
            <person name="Williams K.H."/>
            <person name="Hubbard S.S."/>
            <person name="Banfield J.F."/>
        </authorList>
    </citation>
    <scope>NUCLEOTIDE SEQUENCE [LARGE SCALE GENOMIC DNA]</scope>
</reference>
<accession>A0A1G2I9L0</accession>
<dbReference type="SUPFAM" id="SSF54523">
    <property type="entry name" value="Pili subunits"/>
    <property type="match status" value="1"/>
</dbReference>
<dbReference type="EMBL" id="MHOX01000005">
    <property type="protein sequence ID" value="OGZ71399.1"/>
    <property type="molecule type" value="Genomic_DNA"/>
</dbReference>
<evidence type="ECO:0000256" key="2">
    <source>
        <dbReference type="ARBA" id="ARBA00022481"/>
    </source>
</evidence>
<evidence type="ECO:0000256" key="5">
    <source>
        <dbReference type="ARBA" id="ARBA00023136"/>
    </source>
</evidence>
<name>A0A1G2I9L0_9BACT</name>
<evidence type="ECO:0000256" key="1">
    <source>
        <dbReference type="ARBA" id="ARBA00004167"/>
    </source>
</evidence>
<dbReference type="PANTHER" id="PTHR30093:SF44">
    <property type="entry name" value="TYPE II SECRETION SYSTEM CORE PROTEIN G"/>
    <property type="match status" value="1"/>
</dbReference>
<comment type="subcellular location">
    <subcellularLocation>
        <location evidence="1">Membrane</location>
        <topology evidence="1">Single-pass membrane protein</topology>
    </subcellularLocation>
</comment>
<keyword evidence="4 6" id="KW-1133">Transmembrane helix</keyword>
<dbReference type="Proteomes" id="UP000176308">
    <property type="component" value="Unassembled WGS sequence"/>
</dbReference>
<sequence length="143" mass="14896">MKIKMNKNNFKKGFTLIELLVVIAIIGILASVLLVNLAGTRNRAKDSAIKLEMGQIRTAVESFFLTNNTYVGACGVGTDCVTLQNDITAKQGGTLGTAPTFTTSAWCVSATLNAGGGNWCVDATGYAGVPTAVTTCNTAVKCL</sequence>
<dbReference type="GO" id="GO:0016020">
    <property type="term" value="C:membrane"/>
    <property type="evidence" value="ECO:0007669"/>
    <property type="project" value="UniProtKB-SubCell"/>
</dbReference>
<organism evidence="7 8">
    <name type="scientific">Candidatus Staskawiczbacteria bacterium RIFCSPLOWO2_01_FULL_33_9</name>
    <dbReference type="NCBI Taxonomy" id="1802211"/>
    <lineage>
        <taxon>Bacteria</taxon>
        <taxon>Candidatus Staskawicziibacteriota</taxon>
    </lineage>
</organism>
<dbReference type="GO" id="GO:0015628">
    <property type="term" value="P:protein secretion by the type II secretion system"/>
    <property type="evidence" value="ECO:0007669"/>
    <property type="project" value="InterPro"/>
</dbReference>
<dbReference type="NCBIfam" id="TIGR02532">
    <property type="entry name" value="IV_pilin_GFxxxE"/>
    <property type="match status" value="1"/>
</dbReference>
<dbReference type="Gene3D" id="3.30.700.10">
    <property type="entry name" value="Glycoprotein, Type 4 Pilin"/>
    <property type="match status" value="1"/>
</dbReference>
<protein>
    <recommendedName>
        <fullName evidence="9">Type II secretion system protein GspG C-terminal domain-containing protein</fullName>
    </recommendedName>
</protein>
<comment type="caution">
    <text evidence="7">The sequence shown here is derived from an EMBL/GenBank/DDBJ whole genome shotgun (WGS) entry which is preliminary data.</text>
</comment>
<evidence type="ECO:0008006" key="9">
    <source>
        <dbReference type="Google" id="ProtNLM"/>
    </source>
</evidence>
<keyword evidence="3 6" id="KW-0812">Transmembrane</keyword>
<dbReference type="AlphaFoldDB" id="A0A1G2I9L0"/>
<keyword evidence="5 6" id="KW-0472">Membrane</keyword>
<evidence type="ECO:0000256" key="6">
    <source>
        <dbReference type="SAM" id="Phobius"/>
    </source>
</evidence>
<evidence type="ECO:0000313" key="8">
    <source>
        <dbReference type="Proteomes" id="UP000176308"/>
    </source>
</evidence>
<dbReference type="Pfam" id="PF07963">
    <property type="entry name" value="N_methyl"/>
    <property type="match status" value="1"/>
</dbReference>